<dbReference type="EMBL" id="QYUQ01000002">
    <property type="protein sequence ID" value="RJG01872.1"/>
    <property type="molecule type" value="Genomic_DNA"/>
</dbReference>
<evidence type="ECO:0000313" key="2">
    <source>
        <dbReference type="Proteomes" id="UP000266327"/>
    </source>
</evidence>
<accession>A0A3A3G5T3</accession>
<dbReference type="OrthoDB" id="5497963at2"/>
<organism evidence="1 2">
    <name type="scientific">Noviherbaspirillum sedimenti</name>
    <dbReference type="NCBI Taxonomy" id="2320865"/>
    <lineage>
        <taxon>Bacteria</taxon>
        <taxon>Pseudomonadati</taxon>
        <taxon>Pseudomonadota</taxon>
        <taxon>Betaproteobacteria</taxon>
        <taxon>Burkholderiales</taxon>
        <taxon>Oxalobacteraceae</taxon>
        <taxon>Noviherbaspirillum</taxon>
    </lineage>
</organism>
<proteinExistence type="predicted"/>
<dbReference type="Pfam" id="PF14907">
    <property type="entry name" value="NTP_transf_5"/>
    <property type="match status" value="1"/>
</dbReference>
<gene>
    <name evidence="1" type="ORF">D3878_10020</name>
</gene>
<dbReference type="AlphaFoldDB" id="A0A3A3G5T3"/>
<reference evidence="2" key="1">
    <citation type="submission" date="2018-09" db="EMBL/GenBank/DDBJ databases">
        <authorList>
            <person name="Zhu H."/>
        </authorList>
    </citation>
    <scope>NUCLEOTIDE SEQUENCE [LARGE SCALE GENOMIC DNA]</scope>
    <source>
        <strain evidence="2">K1S02-23</strain>
    </source>
</reference>
<protein>
    <submittedName>
        <fullName evidence="1">Uncharacterized protein</fullName>
    </submittedName>
</protein>
<dbReference type="RefSeq" id="WP_119785334.1">
    <property type="nucleotide sequence ID" value="NZ_QYUQ01000002.1"/>
</dbReference>
<comment type="caution">
    <text evidence="1">The sequence shown here is derived from an EMBL/GenBank/DDBJ whole genome shotgun (WGS) entry which is preliminary data.</text>
</comment>
<sequence>MTAPPLLLQALRQPDRLASFGLADWDMLIRQARKANLLASLHAIVNEHGLFAAIPAQAREHLGWAHALAERHVLAVRHEVSLIGQALAASGVPIILLKGAAYVMAQLPGARGRLFSDIDILVPKEKLDQVEAALMLHGWAATHHDAYDQRYYRTWMHELPPMRHIRRMTVIDVHHAIVPETAPVHPDPAKLRAAACPVAGHTALLTLAPADMVLHSAVHLFHDGELENGLRDLVDLDNLLRHFGRQPAFWPLLIERAVALELTRPLFYALRYTARMLHTSIPPDTLAQAAQLGRPGNALLAMMDALFLRALLPDHAGCTDSLSGIARTLLYIRANWLRMPPLLLAQHLFHKAFISSKPED</sequence>
<name>A0A3A3G5T3_9BURK</name>
<dbReference type="Proteomes" id="UP000266327">
    <property type="component" value="Unassembled WGS sequence"/>
</dbReference>
<keyword evidence="2" id="KW-1185">Reference proteome</keyword>
<evidence type="ECO:0000313" key="1">
    <source>
        <dbReference type="EMBL" id="RJG01872.1"/>
    </source>
</evidence>
<dbReference type="InterPro" id="IPR039498">
    <property type="entry name" value="NTP_transf_5"/>
</dbReference>